<dbReference type="EMBL" id="JAZGQO010000006">
    <property type="protein sequence ID" value="KAK6185412.1"/>
    <property type="molecule type" value="Genomic_DNA"/>
</dbReference>
<evidence type="ECO:0000313" key="2">
    <source>
        <dbReference type="EMBL" id="KAK6185412.1"/>
    </source>
</evidence>
<dbReference type="AlphaFoldDB" id="A0AAN8PTZ8"/>
<dbReference type="Gene3D" id="3.40.50.410">
    <property type="entry name" value="von Willebrand factor, type A domain"/>
    <property type="match status" value="1"/>
</dbReference>
<dbReference type="Proteomes" id="UP001347796">
    <property type="component" value="Unassembled WGS sequence"/>
</dbReference>
<organism evidence="2 3">
    <name type="scientific">Patella caerulea</name>
    <name type="common">Rayed Mediterranean limpet</name>
    <dbReference type="NCBI Taxonomy" id="87958"/>
    <lineage>
        <taxon>Eukaryota</taxon>
        <taxon>Metazoa</taxon>
        <taxon>Spiralia</taxon>
        <taxon>Lophotrochozoa</taxon>
        <taxon>Mollusca</taxon>
        <taxon>Gastropoda</taxon>
        <taxon>Patellogastropoda</taxon>
        <taxon>Patelloidea</taxon>
        <taxon>Patellidae</taxon>
        <taxon>Patella</taxon>
    </lineage>
</organism>
<dbReference type="PANTHER" id="PTHR47824:SF3">
    <property type="entry name" value="UBIQUITIN-LIKE DOMAIN-CONTAINING PROTEIN"/>
    <property type="match status" value="1"/>
</dbReference>
<keyword evidence="3" id="KW-1185">Reference proteome</keyword>
<dbReference type="CDD" id="cd00198">
    <property type="entry name" value="vWFA"/>
    <property type="match status" value="1"/>
</dbReference>
<evidence type="ECO:0000313" key="3">
    <source>
        <dbReference type="Proteomes" id="UP001347796"/>
    </source>
</evidence>
<dbReference type="SUPFAM" id="SSF53300">
    <property type="entry name" value="vWA-like"/>
    <property type="match status" value="1"/>
</dbReference>
<dbReference type="InterPro" id="IPR002035">
    <property type="entry name" value="VWF_A"/>
</dbReference>
<sequence>MLPPGGLMEIVFSFDTTGSMSSCLNQVRGQIQDMVQRLQSDIPSIRMAVFAHGDYCDKSTYVTKYIDFTTDVNKLCDFVQTTGSTGGGDTDECYELVLRQVREDLSWTPGSRRSLVLIGDAPPHEPSYQQNTLNIDWRDEADILGTMGVKIYATQCQNNSSAEKFYKTIAEKTDGHHLKLQEFSNIFDFLMAVAYREHGDELFQVYEKEVRSRCGVGLNKDLNDLFTTLRDGCSDSTTDDTTVTSTSLPFKKRKASPGKVTSAKKIKFSDDSKTSTAPYKKPTSSKINRAIKTAKRTVKKSKIAYPRIRREMIAENHFYLNDKKWSPWQQVISHDADLNKNGDWQQRGSYYRKKTIFQFDAETPSMYEVSVQAKRRSKRYVVYNKMAHRISGKWERRLFAQSDIKKQVNKIADRGYNLYVRRLPLTSAALKRDTISALRRYDYSWRKVRNVRNNHRQVNISSITISDDVL</sequence>
<proteinExistence type="predicted"/>
<dbReference type="Pfam" id="PF00092">
    <property type="entry name" value="VWA"/>
    <property type="match status" value="1"/>
</dbReference>
<gene>
    <name evidence="2" type="ORF">SNE40_007654</name>
</gene>
<comment type="caution">
    <text evidence="2">The sequence shown here is derived from an EMBL/GenBank/DDBJ whole genome shotgun (WGS) entry which is preliminary data.</text>
</comment>
<evidence type="ECO:0000259" key="1">
    <source>
        <dbReference type="PROSITE" id="PS50234"/>
    </source>
</evidence>
<protein>
    <recommendedName>
        <fullName evidence="1">VWFA domain-containing protein</fullName>
    </recommendedName>
</protein>
<dbReference type="PANTHER" id="PTHR47824">
    <property type="entry name" value="UBIQUITIN-LIKE DOMAIN-CONTAINING PROTEIN"/>
    <property type="match status" value="1"/>
</dbReference>
<reference evidence="2 3" key="1">
    <citation type="submission" date="2024-01" db="EMBL/GenBank/DDBJ databases">
        <title>The genome of the rayed Mediterranean limpet Patella caerulea (Linnaeus, 1758).</title>
        <authorList>
            <person name="Anh-Thu Weber A."/>
            <person name="Halstead-Nussloch G."/>
        </authorList>
    </citation>
    <scope>NUCLEOTIDE SEQUENCE [LARGE SCALE GENOMIC DNA]</scope>
    <source>
        <strain evidence="2">AATW-2023a</strain>
        <tissue evidence="2">Whole specimen</tissue>
    </source>
</reference>
<accession>A0AAN8PTZ8</accession>
<name>A0AAN8PTZ8_PATCE</name>
<dbReference type="InterPro" id="IPR036465">
    <property type="entry name" value="vWFA_dom_sf"/>
</dbReference>
<feature type="domain" description="VWFA" evidence="1">
    <location>
        <begin position="9"/>
        <end position="193"/>
    </location>
</feature>
<dbReference type="PROSITE" id="PS50234">
    <property type="entry name" value="VWFA"/>
    <property type="match status" value="1"/>
</dbReference>